<comment type="caution">
    <text evidence="11">The sequence shown here is derived from an EMBL/GenBank/DDBJ whole genome shotgun (WGS) entry which is preliminary data.</text>
</comment>
<dbReference type="SUPFAM" id="SSF51905">
    <property type="entry name" value="FAD/NAD(P)-binding domain"/>
    <property type="match status" value="1"/>
</dbReference>
<keyword evidence="12" id="KW-1185">Reference proteome</keyword>
<comment type="similarity">
    <text evidence="3 8">Belongs to the carotenoid/retinoid oxidoreductase family.</text>
</comment>
<dbReference type="InterPro" id="IPR014105">
    <property type="entry name" value="Carotenoid/retinoid_OxRdtase"/>
</dbReference>
<accession>A0AAD5T107</accession>
<protein>
    <recommendedName>
        <fullName evidence="4">Phytoene desaturase</fullName>
    </recommendedName>
    <alternativeName>
        <fullName evidence="7">Phytoene desaturase (3,4-didehydrolycopene-forming)</fullName>
    </alternativeName>
</protein>
<evidence type="ECO:0000256" key="5">
    <source>
        <dbReference type="ARBA" id="ARBA00022746"/>
    </source>
</evidence>
<evidence type="ECO:0000256" key="6">
    <source>
        <dbReference type="ARBA" id="ARBA00023002"/>
    </source>
</evidence>
<evidence type="ECO:0000256" key="1">
    <source>
        <dbReference type="ARBA" id="ARBA00001911"/>
    </source>
</evidence>
<comment type="cofactor">
    <cofactor evidence="1">
        <name>NAD(+)</name>
        <dbReference type="ChEBI" id="CHEBI:57540"/>
    </cofactor>
</comment>
<gene>
    <name evidence="11" type="ORF">HK100_012027</name>
</gene>
<dbReference type="Gene3D" id="3.50.50.60">
    <property type="entry name" value="FAD/NAD(P)-binding domain"/>
    <property type="match status" value="2"/>
</dbReference>
<organism evidence="11 12">
    <name type="scientific">Physocladia obscura</name>
    <dbReference type="NCBI Taxonomy" id="109957"/>
    <lineage>
        <taxon>Eukaryota</taxon>
        <taxon>Fungi</taxon>
        <taxon>Fungi incertae sedis</taxon>
        <taxon>Chytridiomycota</taxon>
        <taxon>Chytridiomycota incertae sedis</taxon>
        <taxon>Chytridiomycetes</taxon>
        <taxon>Chytridiales</taxon>
        <taxon>Chytriomycetaceae</taxon>
        <taxon>Physocladia</taxon>
    </lineage>
</organism>
<evidence type="ECO:0000259" key="10">
    <source>
        <dbReference type="Pfam" id="PF01593"/>
    </source>
</evidence>
<sequence>MPSTDTTANTVSNTGKRVVVIGTGIGGVGIAARLSTLGYSVTVVEKNDFAGGRCSLIHKDGFRFDQGPSMLLMPFTFEEIYRDLDVKIEDYLDIKKCETNYKIHFSDNDSITLSSDMAAMNRELERIEKGSFKGFLNFMIEAKYNHDTSFSMMMKFPVTLELMPNFAFLNARWELFTLQNAIAGYKLKVLSSLWGRVSAHFKSDKLRKAFTFQSMYMGMSPYDAPGSYSLLSYSEVADGISYPIGGFNKVITTLETIAKSRGATFKYSCPVKTINIHAETKMSTGVTLESGETINADIVVCNQDLVTAYNTLLPSSPYAQTLRAKNQTCSTISFYWGLKRKLPADNFHGHNVFLAQDYKPSFDSIFQNHTLPNIPSFYIHVPSRIDPSCAPDGGETLVVLVPTGILIDGTSEETVEKLTNRARDFVIKTIQARIPGCMDFENWIASETINTPFTWEKKFGLWKGSALGLSHEIMQVIYMRPSMRHAEYGNCFFVGASTHPGTGVPVVLCGTKILENEIVQIDKLGKGFAHQKIFGVVGYEQGVTATILVAFLAILVAIVRVAVGPASISSFYI</sequence>
<keyword evidence="9" id="KW-1133">Transmembrane helix</keyword>
<dbReference type="GO" id="GO:0016166">
    <property type="term" value="F:phytoene dehydrogenase activity"/>
    <property type="evidence" value="ECO:0007669"/>
    <property type="project" value="UniProtKB-ARBA"/>
</dbReference>
<feature type="transmembrane region" description="Helical" evidence="9">
    <location>
        <begin position="542"/>
        <end position="563"/>
    </location>
</feature>
<dbReference type="EMBL" id="JADGJH010000814">
    <property type="protein sequence ID" value="KAJ3122374.1"/>
    <property type="molecule type" value="Genomic_DNA"/>
</dbReference>
<proteinExistence type="inferred from homology"/>
<dbReference type="AlphaFoldDB" id="A0AAD5T107"/>
<evidence type="ECO:0000256" key="2">
    <source>
        <dbReference type="ARBA" id="ARBA00004829"/>
    </source>
</evidence>
<keyword evidence="6 8" id="KW-0560">Oxidoreductase</keyword>
<dbReference type="InterPro" id="IPR008150">
    <property type="entry name" value="Phytoene_DH_bac_CS"/>
</dbReference>
<comment type="pathway">
    <text evidence="2 8">Carotenoid biosynthesis.</text>
</comment>
<keyword evidence="5 8" id="KW-0125">Carotenoid biosynthesis</keyword>
<keyword evidence="9" id="KW-0812">Transmembrane</keyword>
<dbReference type="GO" id="GO:0016117">
    <property type="term" value="P:carotenoid biosynthetic process"/>
    <property type="evidence" value="ECO:0007669"/>
    <property type="project" value="UniProtKB-KW"/>
</dbReference>
<evidence type="ECO:0000256" key="3">
    <source>
        <dbReference type="ARBA" id="ARBA00006046"/>
    </source>
</evidence>
<dbReference type="Proteomes" id="UP001211907">
    <property type="component" value="Unassembled WGS sequence"/>
</dbReference>
<evidence type="ECO:0000256" key="4">
    <source>
        <dbReference type="ARBA" id="ARBA00013293"/>
    </source>
</evidence>
<dbReference type="NCBIfam" id="TIGR02734">
    <property type="entry name" value="crtI_fam"/>
    <property type="match status" value="1"/>
</dbReference>
<evidence type="ECO:0000313" key="12">
    <source>
        <dbReference type="Proteomes" id="UP001211907"/>
    </source>
</evidence>
<reference evidence="11" key="1">
    <citation type="submission" date="2020-05" db="EMBL/GenBank/DDBJ databases">
        <title>Phylogenomic resolution of chytrid fungi.</title>
        <authorList>
            <person name="Stajich J.E."/>
            <person name="Amses K."/>
            <person name="Simmons R."/>
            <person name="Seto K."/>
            <person name="Myers J."/>
            <person name="Bonds A."/>
            <person name="Quandt C.A."/>
            <person name="Barry K."/>
            <person name="Liu P."/>
            <person name="Grigoriev I."/>
            <person name="Longcore J.E."/>
            <person name="James T.Y."/>
        </authorList>
    </citation>
    <scope>NUCLEOTIDE SEQUENCE</scope>
    <source>
        <strain evidence="11">JEL0513</strain>
    </source>
</reference>
<evidence type="ECO:0000313" key="11">
    <source>
        <dbReference type="EMBL" id="KAJ3122374.1"/>
    </source>
</evidence>
<name>A0AAD5T107_9FUNG</name>
<keyword evidence="9" id="KW-0472">Membrane</keyword>
<dbReference type="Pfam" id="PF01593">
    <property type="entry name" value="Amino_oxidase"/>
    <property type="match status" value="1"/>
</dbReference>
<dbReference type="PANTHER" id="PTHR43734">
    <property type="entry name" value="PHYTOENE DESATURASE"/>
    <property type="match status" value="1"/>
</dbReference>
<dbReference type="PROSITE" id="PS00982">
    <property type="entry name" value="PHYTOENE_DH"/>
    <property type="match status" value="1"/>
</dbReference>
<feature type="domain" description="Amine oxidase" evidence="10">
    <location>
        <begin position="27"/>
        <end position="504"/>
    </location>
</feature>
<evidence type="ECO:0000256" key="8">
    <source>
        <dbReference type="RuleBase" id="RU362075"/>
    </source>
</evidence>
<dbReference type="FunFam" id="3.50.50.60:FF:000171">
    <property type="entry name" value="zeta-carotene-forming phytoene desaturase"/>
    <property type="match status" value="1"/>
</dbReference>
<dbReference type="PANTHER" id="PTHR43734:SF1">
    <property type="entry name" value="PHYTOENE DESATURASE"/>
    <property type="match status" value="1"/>
</dbReference>
<dbReference type="InterPro" id="IPR002937">
    <property type="entry name" value="Amino_oxidase"/>
</dbReference>
<evidence type="ECO:0000256" key="9">
    <source>
        <dbReference type="SAM" id="Phobius"/>
    </source>
</evidence>
<evidence type="ECO:0000256" key="7">
    <source>
        <dbReference type="ARBA" id="ARBA00034551"/>
    </source>
</evidence>
<dbReference type="InterPro" id="IPR036188">
    <property type="entry name" value="FAD/NAD-bd_sf"/>
</dbReference>